<dbReference type="GO" id="GO:0016747">
    <property type="term" value="F:acyltransferase activity, transferring groups other than amino-acyl groups"/>
    <property type="evidence" value="ECO:0007669"/>
    <property type="project" value="UniProtKB-ARBA"/>
</dbReference>
<name>A0A4S4CXH5_CAMSN</name>
<dbReference type="STRING" id="542762.A0A4S4CXH5"/>
<dbReference type="Proteomes" id="UP000306102">
    <property type="component" value="Unassembled WGS sequence"/>
</dbReference>
<proteinExistence type="predicted"/>
<sequence length="455" mass="50824">MEATPNPVKVLEVCRVAPPPSSPDSAVPTSLPLVFFDLFWVRFPPVQRIFFFETSHSTTTFLDTVLPKLKHSLSLTLQHYLVLAGNLTWPPDSYKPIIQYVEGDDAVSLTIAESEADFYHLSSYSFREVKEIHHFLPQFLSSDTRAPLMTLQITLFPNKGFSISYATHHAALDGKAVALFLHSWASICRHGEDSILTPEETPFYDRSLIKDPGDHERTYVNFLLNLNGLNNKSLLIWDLKPPTDIMLGTFQLTRANIEYIKKRVKTQWQEKQKQEPAIHVSSFTIASAYVWVSLVKAKKISTGKVHLGFSVDCRARLEPPIPSTYFGNCVTGRLVDADSNDLIGEDGVATAVKAICEAIEGLKDGAVQEVQLSKMLSIDRNRLFTIGGSPRFELYNTDFGWGRPRKVEMTSIDKSGAFSLSDCRDGNGGLEIGIVLKKHETEDFASLFASGLQVH</sequence>
<evidence type="ECO:0000313" key="3">
    <source>
        <dbReference type="EMBL" id="THF94592.1"/>
    </source>
</evidence>
<dbReference type="PANTHER" id="PTHR31625">
    <property type="match status" value="1"/>
</dbReference>
<gene>
    <name evidence="3" type="ORF">TEA_013023</name>
</gene>
<dbReference type="EMBL" id="SDRB02013583">
    <property type="protein sequence ID" value="THF94592.1"/>
    <property type="molecule type" value="Genomic_DNA"/>
</dbReference>
<keyword evidence="1" id="KW-0808">Transferase</keyword>
<keyword evidence="4" id="KW-1185">Reference proteome</keyword>
<reference evidence="3 4" key="1">
    <citation type="journal article" date="2018" name="Proc. Natl. Acad. Sci. U.S.A.">
        <title>Draft genome sequence of Camellia sinensis var. sinensis provides insights into the evolution of the tea genome and tea quality.</title>
        <authorList>
            <person name="Wei C."/>
            <person name="Yang H."/>
            <person name="Wang S."/>
            <person name="Zhao J."/>
            <person name="Liu C."/>
            <person name="Gao L."/>
            <person name="Xia E."/>
            <person name="Lu Y."/>
            <person name="Tai Y."/>
            <person name="She G."/>
            <person name="Sun J."/>
            <person name="Cao H."/>
            <person name="Tong W."/>
            <person name="Gao Q."/>
            <person name="Li Y."/>
            <person name="Deng W."/>
            <person name="Jiang X."/>
            <person name="Wang W."/>
            <person name="Chen Q."/>
            <person name="Zhang S."/>
            <person name="Li H."/>
            <person name="Wu J."/>
            <person name="Wang P."/>
            <person name="Li P."/>
            <person name="Shi C."/>
            <person name="Zheng F."/>
            <person name="Jian J."/>
            <person name="Huang B."/>
            <person name="Shan D."/>
            <person name="Shi M."/>
            <person name="Fang C."/>
            <person name="Yue Y."/>
            <person name="Li F."/>
            <person name="Li D."/>
            <person name="Wei S."/>
            <person name="Han B."/>
            <person name="Jiang C."/>
            <person name="Yin Y."/>
            <person name="Xia T."/>
            <person name="Zhang Z."/>
            <person name="Bennetzen J.L."/>
            <person name="Zhao S."/>
            <person name="Wan X."/>
        </authorList>
    </citation>
    <scope>NUCLEOTIDE SEQUENCE [LARGE SCALE GENOMIC DNA]</scope>
    <source>
        <strain evidence="4">cv. Shuchazao</strain>
        <tissue evidence="3">Leaf</tissue>
    </source>
</reference>
<evidence type="ECO:0000256" key="1">
    <source>
        <dbReference type="ARBA" id="ARBA00022679"/>
    </source>
</evidence>
<dbReference type="SUPFAM" id="SSF52777">
    <property type="entry name" value="CoA-dependent acyltransferases"/>
    <property type="match status" value="2"/>
</dbReference>
<evidence type="ECO:0000256" key="2">
    <source>
        <dbReference type="ARBA" id="ARBA00023315"/>
    </source>
</evidence>
<comment type="caution">
    <text evidence="3">The sequence shown here is derived from an EMBL/GenBank/DDBJ whole genome shotgun (WGS) entry which is preliminary data.</text>
</comment>
<evidence type="ECO:0000313" key="4">
    <source>
        <dbReference type="Proteomes" id="UP000306102"/>
    </source>
</evidence>
<accession>A0A4S4CXH5</accession>
<dbReference type="InterPro" id="IPR023213">
    <property type="entry name" value="CAT-like_dom_sf"/>
</dbReference>
<protein>
    <submittedName>
        <fullName evidence="3">Uncharacterized protein</fullName>
    </submittedName>
</protein>
<dbReference type="InterPro" id="IPR051504">
    <property type="entry name" value="Plant_metabolite_acyltrans"/>
</dbReference>
<dbReference type="AlphaFoldDB" id="A0A4S4CXH5"/>
<dbReference type="Pfam" id="PF02458">
    <property type="entry name" value="Transferase"/>
    <property type="match status" value="1"/>
</dbReference>
<organism evidence="3 4">
    <name type="scientific">Camellia sinensis var. sinensis</name>
    <name type="common">China tea</name>
    <dbReference type="NCBI Taxonomy" id="542762"/>
    <lineage>
        <taxon>Eukaryota</taxon>
        <taxon>Viridiplantae</taxon>
        <taxon>Streptophyta</taxon>
        <taxon>Embryophyta</taxon>
        <taxon>Tracheophyta</taxon>
        <taxon>Spermatophyta</taxon>
        <taxon>Magnoliopsida</taxon>
        <taxon>eudicotyledons</taxon>
        <taxon>Gunneridae</taxon>
        <taxon>Pentapetalae</taxon>
        <taxon>asterids</taxon>
        <taxon>Ericales</taxon>
        <taxon>Theaceae</taxon>
        <taxon>Camellia</taxon>
    </lineage>
</organism>
<dbReference type="Gene3D" id="3.30.559.10">
    <property type="entry name" value="Chloramphenicol acetyltransferase-like domain"/>
    <property type="match status" value="2"/>
</dbReference>
<keyword evidence="2" id="KW-0012">Acyltransferase</keyword>